<keyword evidence="1" id="KW-1133">Transmembrane helix</keyword>
<reference evidence="2" key="1">
    <citation type="journal article" date="2015" name="Nature">
        <title>Complex archaea that bridge the gap between prokaryotes and eukaryotes.</title>
        <authorList>
            <person name="Spang A."/>
            <person name="Saw J.H."/>
            <person name="Jorgensen S.L."/>
            <person name="Zaremba-Niedzwiedzka K."/>
            <person name="Martijn J."/>
            <person name="Lind A.E."/>
            <person name="van Eijk R."/>
            <person name="Schleper C."/>
            <person name="Guy L."/>
            <person name="Ettema T.J."/>
        </authorList>
    </citation>
    <scope>NUCLEOTIDE SEQUENCE</scope>
</reference>
<accession>A0A0F9X5R6</accession>
<feature type="transmembrane region" description="Helical" evidence="1">
    <location>
        <begin position="6"/>
        <end position="25"/>
    </location>
</feature>
<protein>
    <submittedName>
        <fullName evidence="2">Uncharacterized protein</fullName>
    </submittedName>
</protein>
<comment type="caution">
    <text evidence="2">The sequence shown here is derived from an EMBL/GenBank/DDBJ whole genome shotgun (WGS) entry which is preliminary data.</text>
</comment>
<gene>
    <name evidence="2" type="ORF">LCGC14_0264660</name>
</gene>
<keyword evidence="1" id="KW-0472">Membrane</keyword>
<dbReference type="EMBL" id="LAZR01000143">
    <property type="protein sequence ID" value="KKN86903.1"/>
    <property type="molecule type" value="Genomic_DNA"/>
</dbReference>
<sequence length="37" mass="4451">MTIFEGFGVLLMFLFGIYVGQALRFRREDKLRRERGK</sequence>
<organism evidence="2">
    <name type="scientific">marine sediment metagenome</name>
    <dbReference type="NCBI Taxonomy" id="412755"/>
    <lineage>
        <taxon>unclassified sequences</taxon>
        <taxon>metagenomes</taxon>
        <taxon>ecological metagenomes</taxon>
    </lineage>
</organism>
<evidence type="ECO:0000256" key="1">
    <source>
        <dbReference type="SAM" id="Phobius"/>
    </source>
</evidence>
<dbReference type="AlphaFoldDB" id="A0A0F9X5R6"/>
<keyword evidence="1" id="KW-0812">Transmembrane</keyword>
<name>A0A0F9X5R6_9ZZZZ</name>
<proteinExistence type="predicted"/>
<evidence type="ECO:0000313" key="2">
    <source>
        <dbReference type="EMBL" id="KKN86903.1"/>
    </source>
</evidence>